<evidence type="ECO:0000259" key="4">
    <source>
        <dbReference type="PROSITE" id="PS51352"/>
    </source>
</evidence>
<proteinExistence type="inferred from homology"/>
<name>A0A7S3LEP7_9STRA</name>
<dbReference type="InterPro" id="IPR002931">
    <property type="entry name" value="Transglutaminase-like"/>
</dbReference>
<dbReference type="Pfam" id="PF01841">
    <property type="entry name" value="Transglut_core"/>
    <property type="match status" value="1"/>
</dbReference>
<dbReference type="InterPro" id="IPR036249">
    <property type="entry name" value="Thioredoxin-like_sf"/>
</dbReference>
<evidence type="ECO:0000313" key="5">
    <source>
        <dbReference type="EMBL" id="CAE0421370.1"/>
    </source>
</evidence>
<dbReference type="InterPro" id="IPR038765">
    <property type="entry name" value="Papain-like_cys_pep_sf"/>
</dbReference>
<dbReference type="PANTHER" id="PTHR12143">
    <property type="entry name" value="PEPTIDE N-GLYCANASE PNGASE -RELATED"/>
    <property type="match status" value="1"/>
</dbReference>
<evidence type="ECO:0000256" key="1">
    <source>
        <dbReference type="ARBA" id="ARBA00009390"/>
    </source>
</evidence>
<dbReference type="SUPFAM" id="SSF143503">
    <property type="entry name" value="PUG domain-like"/>
    <property type="match status" value="1"/>
</dbReference>
<dbReference type="CDD" id="cd09212">
    <property type="entry name" value="PUB"/>
    <property type="match status" value="1"/>
</dbReference>
<dbReference type="SUPFAM" id="SSF52833">
    <property type="entry name" value="Thioredoxin-like"/>
    <property type="match status" value="1"/>
</dbReference>
<dbReference type="PANTHER" id="PTHR12143:SF19">
    <property type="entry name" value="PEPTIDE-N(4)-(N-ACETYL-BETA-GLUCOSAMINYL)ASPARAGINE AMIDASE"/>
    <property type="match status" value="1"/>
</dbReference>
<dbReference type="EMBL" id="HBIM01024315">
    <property type="protein sequence ID" value="CAE0421370.1"/>
    <property type="molecule type" value="Transcribed_RNA"/>
</dbReference>
<evidence type="ECO:0000256" key="2">
    <source>
        <dbReference type="ARBA" id="ARBA00022723"/>
    </source>
</evidence>
<dbReference type="Gene3D" id="3.10.620.30">
    <property type="match status" value="1"/>
</dbReference>
<dbReference type="SUPFAM" id="SSF54001">
    <property type="entry name" value="Cysteine proteinases"/>
    <property type="match status" value="1"/>
</dbReference>
<dbReference type="GO" id="GO:0006516">
    <property type="term" value="P:glycoprotein catabolic process"/>
    <property type="evidence" value="ECO:0007669"/>
    <property type="project" value="TreeGrafter"/>
</dbReference>
<feature type="domain" description="Thioredoxin" evidence="4">
    <location>
        <begin position="615"/>
        <end position="762"/>
    </location>
</feature>
<dbReference type="AlphaFoldDB" id="A0A7S3LEP7"/>
<reference evidence="5" key="1">
    <citation type="submission" date="2021-01" db="EMBL/GenBank/DDBJ databases">
        <authorList>
            <person name="Corre E."/>
            <person name="Pelletier E."/>
            <person name="Niang G."/>
            <person name="Scheremetjew M."/>
            <person name="Finn R."/>
            <person name="Kale V."/>
            <person name="Holt S."/>
            <person name="Cochrane G."/>
            <person name="Meng A."/>
            <person name="Brown T."/>
            <person name="Cohen L."/>
        </authorList>
    </citation>
    <scope>NUCLEOTIDE SEQUENCE</scope>
    <source>
        <strain evidence="5">CCMP127</strain>
    </source>
</reference>
<comment type="similarity">
    <text evidence="1">Belongs to the transglutaminase-like superfamily. PNGase family.</text>
</comment>
<sequence>MTTDIEKDHAFLRRLDNATMTVQAWEDDPSLLWEIRAILPWDDLRNETGPYAEHPADVFKFDNPNARFVQRLARYFQRDFMTWVNQPPCAVCGDKDGVQHHTTRGPETDEENFAGASRVEVYHCDACNDVTTTFPRYNAPRKLLETRQGRCGEYANLFGCVCRAVGLETRYILDFTDHVWTEVRVVHDGNEEWLMVDSCEGVVNEPSMYEAGWGKKLCYMLAIAVDHCADVTWRYTRKGHTEDFQARRREHSSSEVASEKIVQQVCQRLMANLKPKVKEELQKRLAVEAKQLAEYRQMREWTKGYGQGRISGSLKWRLARREAGNDDSSKSNDNTMEKEDSKVASFSVETFLSLPCRDVFIAVYPQPSSPREGIIVSWTKCAVGLADSISVVVVDEKCLGCILQSKGFRSMEVFVAFIESLPQNRIVAIRGKLSRDDVKTTASKSVPSLLPGFRVSAIEDGVLFIGQKGASPDWAICSSFQESPDGHQIQLSGTAIPNRDVALRTLTNTRPSSVLGRLPGEWSTASEVEKRQAFLSYKDVGCSGYCTKLGMPVYLLGETAFPLQKNENEKDSEWNTFLWWPTPMVPASDHGIVESPAVDASTLVQVPLDVDCFQSLLGPTLQTKSGIKATGDVLQNFRLVALYFSAAWCPPCRKTTPVLAEMYEILKESHPSHGLEIVFVSSDRDKNSFENYYSKMPWTAVPFENLVPFKGNLSMVYGVKGIPFLVVLDPVSGQVVVPGSTSRQEFMGACQRGEAAIENLFHEWVDRVPAGTKEIMSMLEISCTEDRVESKAPNGDDESDRYLVQSSNDTSIPLPFEPAPVRSPEEDWEVLCLNRVLDHGGAPALCQVLGTTLKYLENARKEPWASKFRSFRLSNKVADKITRIPHSISFLQSLGLEVLTVQTDFVMTIPLAADLDELHEDLTAYLEEYST</sequence>
<dbReference type="InterPro" id="IPR036339">
    <property type="entry name" value="PUB-like_dom_sf"/>
</dbReference>
<dbReference type="GO" id="GO:0005829">
    <property type="term" value="C:cytosol"/>
    <property type="evidence" value="ECO:0007669"/>
    <property type="project" value="TreeGrafter"/>
</dbReference>
<evidence type="ECO:0000256" key="3">
    <source>
        <dbReference type="ARBA" id="ARBA00022833"/>
    </source>
</evidence>
<dbReference type="InterPro" id="IPR012336">
    <property type="entry name" value="Thioredoxin-like_fold"/>
</dbReference>
<dbReference type="Gene3D" id="3.40.30.10">
    <property type="entry name" value="Glutaredoxin"/>
    <property type="match status" value="1"/>
</dbReference>
<protein>
    <recommendedName>
        <fullName evidence="4">Thioredoxin domain-containing protein</fullName>
    </recommendedName>
</protein>
<dbReference type="SMART" id="SM00460">
    <property type="entry name" value="TGc"/>
    <property type="match status" value="1"/>
</dbReference>
<dbReference type="Gene3D" id="1.20.58.2190">
    <property type="match status" value="1"/>
</dbReference>
<dbReference type="GO" id="GO:0046872">
    <property type="term" value="F:metal ion binding"/>
    <property type="evidence" value="ECO:0007669"/>
    <property type="project" value="UniProtKB-KW"/>
</dbReference>
<dbReference type="GO" id="GO:0000224">
    <property type="term" value="F:peptide-N4-(N-acetyl-beta-glucosaminyl)asparagine amidase activity"/>
    <property type="evidence" value="ECO:0007669"/>
    <property type="project" value="TreeGrafter"/>
</dbReference>
<dbReference type="InterPro" id="IPR050883">
    <property type="entry name" value="PNGase"/>
</dbReference>
<dbReference type="Pfam" id="PF13905">
    <property type="entry name" value="Thioredoxin_8"/>
    <property type="match status" value="1"/>
</dbReference>
<gene>
    <name evidence="5" type="ORF">ACOF00016_LOCUS18012</name>
</gene>
<dbReference type="GO" id="GO:0005634">
    <property type="term" value="C:nucleus"/>
    <property type="evidence" value="ECO:0007669"/>
    <property type="project" value="TreeGrafter"/>
</dbReference>
<accession>A0A7S3LEP7</accession>
<keyword evidence="3" id="KW-0862">Zinc</keyword>
<dbReference type="InterPro" id="IPR013766">
    <property type="entry name" value="Thioredoxin_domain"/>
</dbReference>
<dbReference type="Gene3D" id="2.20.25.10">
    <property type="match status" value="1"/>
</dbReference>
<organism evidence="5">
    <name type="scientific">Amphora coffeiformis</name>
    <dbReference type="NCBI Taxonomy" id="265554"/>
    <lineage>
        <taxon>Eukaryota</taxon>
        <taxon>Sar</taxon>
        <taxon>Stramenopiles</taxon>
        <taxon>Ochrophyta</taxon>
        <taxon>Bacillariophyta</taxon>
        <taxon>Bacillariophyceae</taxon>
        <taxon>Bacillariophycidae</taxon>
        <taxon>Thalassiophysales</taxon>
        <taxon>Catenulaceae</taxon>
        <taxon>Amphora</taxon>
    </lineage>
</organism>
<keyword evidence="2" id="KW-0479">Metal-binding</keyword>
<dbReference type="PROSITE" id="PS51352">
    <property type="entry name" value="THIOREDOXIN_2"/>
    <property type="match status" value="1"/>
</dbReference>